<dbReference type="EMBL" id="SPSF01000043">
    <property type="protein sequence ID" value="MPQ64025.1"/>
    <property type="molecule type" value="Genomic_DNA"/>
</dbReference>
<name>A0A5N7J5K4_9CLOT</name>
<reference evidence="2 3" key="1">
    <citation type="journal article" date="2019" name="Lett. Appl. Microbiol.">
        <title>A case of 'blown pack' spoilage of vacuum-packaged pork likely associated with Clostridium estertheticum in Canada.</title>
        <authorList>
            <person name="Zhang P."/>
            <person name="Ward P."/>
            <person name="McMullen L.M."/>
            <person name="Yang X."/>
        </authorList>
    </citation>
    <scope>NUCLEOTIDE SEQUENCE [LARGE SCALE GENOMIC DNA]</scope>
    <source>
        <strain evidence="2 3">MA19</strain>
    </source>
</reference>
<evidence type="ECO:0000256" key="1">
    <source>
        <dbReference type="SAM" id="MobiDB-lite"/>
    </source>
</evidence>
<feature type="compositionally biased region" description="Low complexity" evidence="1">
    <location>
        <begin position="37"/>
        <end position="86"/>
    </location>
</feature>
<evidence type="ECO:0000313" key="2">
    <source>
        <dbReference type="EMBL" id="MPQ64025.1"/>
    </source>
</evidence>
<protein>
    <submittedName>
        <fullName evidence="2">Uncharacterized protein</fullName>
    </submittedName>
</protein>
<gene>
    <name evidence="2" type="ORF">E4V82_18160</name>
</gene>
<accession>A0A5N7J5K4</accession>
<feature type="region of interest" description="Disordered" evidence="1">
    <location>
        <begin position="35"/>
        <end position="86"/>
    </location>
</feature>
<comment type="caution">
    <text evidence="2">The sequence shown here is derived from an EMBL/GenBank/DDBJ whole genome shotgun (WGS) entry which is preliminary data.</text>
</comment>
<dbReference type="Proteomes" id="UP000342249">
    <property type="component" value="Unassembled WGS sequence"/>
</dbReference>
<sequence>MLGNLLEGLGGQDGNLLGNLLGSLGGQDNILGNLMDSLGGQSNNMNGNSNNGSNSGNVKSTPNVAKNNKNNSSNNNNVNINNDTENNDIVSSDKNNQDNVFTNIFSGMGNIDLSEISNMLSGIDLNNLDLNSSNFNDMVNPISNNDSFVNDDSFENNDVEFKHTSPMESTHSILDDLEDEDKGQLIYILAHLVDEQKLGMLNRIVEENSNLRH</sequence>
<organism evidence="2 3">
    <name type="scientific">Clostridium estertheticum</name>
    <dbReference type="NCBI Taxonomy" id="238834"/>
    <lineage>
        <taxon>Bacteria</taxon>
        <taxon>Bacillati</taxon>
        <taxon>Bacillota</taxon>
        <taxon>Clostridia</taxon>
        <taxon>Eubacteriales</taxon>
        <taxon>Clostridiaceae</taxon>
        <taxon>Clostridium</taxon>
    </lineage>
</organism>
<evidence type="ECO:0000313" key="3">
    <source>
        <dbReference type="Proteomes" id="UP000342249"/>
    </source>
</evidence>
<dbReference type="AlphaFoldDB" id="A0A5N7J5K4"/>
<proteinExistence type="predicted"/>